<proteinExistence type="predicted"/>
<dbReference type="SUPFAM" id="SSF159245">
    <property type="entry name" value="AttH-like"/>
    <property type="match status" value="1"/>
</dbReference>
<evidence type="ECO:0008006" key="3">
    <source>
        <dbReference type="Google" id="ProtNLM"/>
    </source>
</evidence>
<accession>A0A1S1V568</accession>
<dbReference type="Proteomes" id="UP000180254">
    <property type="component" value="Unassembled WGS sequence"/>
</dbReference>
<dbReference type="EMBL" id="MKIE01000008">
    <property type="protein sequence ID" value="OHW61688.1"/>
    <property type="molecule type" value="Genomic_DNA"/>
</dbReference>
<dbReference type="RefSeq" id="WP_071063921.1">
    <property type="nucleotide sequence ID" value="NZ_MKIE01000008.1"/>
</dbReference>
<evidence type="ECO:0000313" key="2">
    <source>
        <dbReference type="Proteomes" id="UP000180254"/>
    </source>
</evidence>
<dbReference type="AlphaFoldDB" id="A0A1S1V568"/>
<dbReference type="OrthoDB" id="9772627at2"/>
<comment type="caution">
    <text evidence="1">The sequence shown here is derived from an EMBL/GenBank/DDBJ whole genome shotgun (WGS) entry which is preliminary data.</text>
</comment>
<dbReference type="STRING" id="39480.EUAN_18670"/>
<dbReference type="PANTHER" id="PTHR35309:SF4">
    <property type="entry name" value="TOCOPHEROL CYCLASE"/>
    <property type="match status" value="1"/>
</dbReference>
<dbReference type="GO" id="GO:0009976">
    <property type="term" value="F:tocopherol cyclase activity"/>
    <property type="evidence" value="ECO:0007669"/>
    <property type="project" value="InterPro"/>
</dbReference>
<name>A0A1S1V568_9FIRM</name>
<reference evidence="1 2" key="1">
    <citation type="submission" date="2016-09" db="EMBL/GenBank/DDBJ databases">
        <title>Genome sequence of Eubacterium angustum.</title>
        <authorList>
            <person name="Poehlein A."/>
            <person name="Daniel R."/>
        </authorList>
    </citation>
    <scope>NUCLEOTIDE SEQUENCE [LARGE SCALE GENOMIC DNA]</scope>
    <source>
        <strain evidence="1 2">DSM 1989</strain>
    </source>
</reference>
<dbReference type="PANTHER" id="PTHR35309">
    <property type="match status" value="1"/>
</dbReference>
<keyword evidence="2" id="KW-1185">Reference proteome</keyword>
<evidence type="ECO:0000313" key="1">
    <source>
        <dbReference type="EMBL" id="OHW61688.1"/>
    </source>
</evidence>
<dbReference type="Pfam" id="PF14249">
    <property type="entry name" value="Tocopherol_cycl"/>
    <property type="match status" value="1"/>
</dbReference>
<sequence length="315" mass="36278">MKKHKQFGIMVGLNKKSSFEGWFCKIDDRENDLMISVIWGYTTDEKTKHSFIQFQDSLEHRTRYIRYPIEALSWTEDPFTLNIGKNRLSQEEMKLEFVSEGVEIKGEFRFGEFETIEESFLKPNIMGWLSYLPNECNHAIISMNHRACGSLKIGGSEWEISEADSYIEKDWGTGFPEEYVWVQDNSWEGSSVVFSYASVPMLGKHRKGFFLLLHHRGREYRFSSIEGSKMLDFKATAETFEATIKKGKYILNLKARQLNPVELASPDSGEMKAKIRESLDGRIELSLDEKNGRLLSLESERASIDIDFGKAAVSD</sequence>
<gene>
    <name evidence="1" type="ORF">EUAN_18670</name>
</gene>
<protein>
    <recommendedName>
        <fullName evidence="3">Tocopherol cyclase</fullName>
    </recommendedName>
</protein>
<dbReference type="InterPro" id="IPR025893">
    <property type="entry name" value="Tocopherol_cyclase"/>
</dbReference>
<organism evidence="1 2">
    <name type="scientific">Andreesenia angusta</name>
    <dbReference type="NCBI Taxonomy" id="39480"/>
    <lineage>
        <taxon>Bacteria</taxon>
        <taxon>Bacillati</taxon>
        <taxon>Bacillota</taxon>
        <taxon>Tissierellia</taxon>
        <taxon>Tissierellales</taxon>
        <taxon>Gottschalkiaceae</taxon>
        <taxon>Andreesenia</taxon>
    </lineage>
</organism>